<evidence type="ECO:0000256" key="1">
    <source>
        <dbReference type="SAM" id="Phobius"/>
    </source>
</evidence>
<dbReference type="Proteomes" id="UP000177042">
    <property type="component" value="Unassembled WGS sequence"/>
</dbReference>
<proteinExistence type="predicted"/>
<dbReference type="EMBL" id="MFCX01000024">
    <property type="protein sequence ID" value="OGE25536.1"/>
    <property type="molecule type" value="Genomic_DNA"/>
</dbReference>
<dbReference type="InterPro" id="IPR011659">
    <property type="entry name" value="WD40"/>
</dbReference>
<sequence length="391" mass="44516">MKQSVKSKLQKKEQPFLRIRIPRTSLLPPALLFIVLLFIILLFIKKTPGQNNLVTQERSQQKNIEPSANLGNTFEKGHKIAYLKDFSDSKSWMSVWIYDLDTETEREVVPAINSSVFCREGCPDRSFSFSLDGTRLAVDLLLNGEEEGFGIVDITQKKPEVVYIDKGIFYYDKNYDSSILYYKDLVSNTKQKIGRYFPAGWLSKDEVIMNYRDINQEKTGDFIILNTVTFDKKLIKVEQLYNQQKIIRIQVISPQKDKILLSFLDKPAKPTLGLVNREGALLSIFETPPPFEDTYPALNYGDLMNVSWSPDGKYIAAQIRSAYPDLSSNINIYDVEKNKLVQQIPVNEFLTGNGCWLSSPGGEILVSIITVEDQGGNTSHRVRLFKCVSPV</sequence>
<organism evidence="2 3">
    <name type="scientific">Candidatus Daviesbacteria bacterium RIFCSPHIGHO2_02_FULL_39_12</name>
    <dbReference type="NCBI Taxonomy" id="1797770"/>
    <lineage>
        <taxon>Bacteria</taxon>
        <taxon>Candidatus Daviesiibacteriota</taxon>
    </lineage>
</organism>
<keyword evidence="1" id="KW-0472">Membrane</keyword>
<keyword evidence="1" id="KW-1133">Transmembrane helix</keyword>
<evidence type="ECO:0000313" key="2">
    <source>
        <dbReference type="EMBL" id="OGE25536.1"/>
    </source>
</evidence>
<accession>A0A1F5JA84</accession>
<gene>
    <name evidence="2" type="ORF">A3C26_02395</name>
</gene>
<feature type="transmembrane region" description="Helical" evidence="1">
    <location>
        <begin position="21"/>
        <end position="44"/>
    </location>
</feature>
<name>A0A1F5JA84_9BACT</name>
<dbReference type="Pfam" id="PF07676">
    <property type="entry name" value="PD40"/>
    <property type="match status" value="1"/>
</dbReference>
<protein>
    <submittedName>
        <fullName evidence="2">Uncharacterized protein</fullName>
    </submittedName>
</protein>
<dbReference type="AlphaFoldDB" id="A0A1F5JA84"/>
<reference evidence="2 3" key="1">
    <citation type="journal article" date="2016" name="Nat. Commun.">
        <title>Thousands of microbial genomes shed light on interconnected biogeochemical processes in an aquifer system.</title>
        <authorList>
            <person name="Anantharaman K."/>
            <person name="Brown C.T."/>
            <person name="Hug L.A."/>
            <person name="Sharon I."/>
            <person name="Castelle C.J."/>
            <person name="Probst A.J."/>
            <person name="Thomas B.C."/>
            <person name="Singh A."/>
            <person name="Wilkins M.J."/>
            <person name="Karaoz U."/>
            <person name="Brodie E.L."/>
            <person name="Williams K.H."/>
            <person name="Hubbard S.S."/>
            <person name="Banfield J.F."/>
        </authorList>
    </citation>
    <scope>NUCLEOTIDE SEQUENCE [LARGE SCALE GENOMIC DNA]</scope>
</reference>
<evidence type="ECO:0000313" key="3">
    <source>
        <dbReference type="Proteomes" id="UP000177042"/>
    </source>
</evidence>
<dbReference type="SUPFAM" id="SSF82171">
    <property type="entry name" value="DPP6 N-terminal domain-like"/>
    <property type="match status" value="1"/>
</dbReference>
<comment type="caution">
    <text evidence="2">The sequence shown here is derived from an EMBL/GenBank/DDBJ whole genome shotgun (WGS) entry which is preliminary data.</text>
</comment>
<keyword evidence="1" id="KW-0812">Transmembrane</keyword>